<dbReference type="EMBL" id="CM026423">
    <property type="protein sequence ID" value="KAG0582974.1"/>
    <property type="molecule type" value="Genomic_DNA"/>
</dbReference>
<comment type="caution">
    <text evidence="1">The sequence shown here is derived from an EMBL/GenBank/DDBJ whole genome shotgun (WGS) entry which is preliminary data.</text>
</comment>
<evidence type="ECO:0000313" key="2">
    <source>
        <dbReference type="Proteomes" id="UP000822688"/>
    </source>
</evidence>
<protein>
    <submittedName>
        <fullName evidence="1">Uncharacterized protein</fullName>
    </submittedName>
</protein>
<organism evidence="1 2">
    <name type="scientific">Ceratodon purpureus</name>
    <name type="common">Fire moss</name>
    <name type="synonym">Dicranum purpureum</name>
    <dbReference type="NCBI Taxonomy" id="3225"/>
    <lineage>
        <taxon>Eukaryota</taxon>
        <taxon>Viridiplantae</taxon>
        <taxon>Streptophyta</taxon>
        <taxon>Embryophyta</taxon>
        <taxon>Bryophyta</taxon>
        <taxon>Bryophytina</taxon>
        <taxon>Bryopsida</taxon>
        <taxon>Dicranidae</taxon>
        <taxon>Pseudoditrichales</taxon>
        <taxon>Ditrichaceae</taxon>
        <taxon>Ceratodon</taxon>
    </lineage>
</organism>
<sequence length="122" mass="13683">MAAGNIQLLICNSSYELMPSFITGLMLLVIEVGMKRKVLQKHGQGAQNYEIPPVRTCQFDDSLPQVHAKETAVIVTPTQRIAEAQVLLVGVKVRENLLQPVFDFAIRHHNRTHVLLISIRSK</sequence>
<dbReference type="Proteomes" id="UP000822688">
    <property type="component" value="Chromosome 3"/>
</dbReference>
<keyword evidence="2" id="KW-1185">Reference proteome</keyword>
<evidence type="ECO:0000313" key="1">
    <source>
        <dbReference type="EMBL" id="KAG0582974.1"/>
    </source>
</evidence>
<name>A0A8T0IGS1_CERPU</name>
<gene>
    <name evidence="1" type="ORF">KC19_3G098700</name>
</gene>
<reference evidence="1" key="1">
    <citation type="submission" date="2020-06" db="EMBL/GenBank/DDBJ databases">
        <title>WGS assembly of Ceratodon purpureus strain R40.</title>
        <authorList>
            <person name="Carey S.B."/>
            <person name="Jenkins J."/>
            <person name="Shu S."/>
            <person name="Lovell J.T."/>
            <person name="Sreedasyam A."/>
            <person name="Maumus F."/>
            <person name="Tiley G.P."/>
            <person name="Fernandez-Pozo N."/>
            <person name="Barry K."/>
            <person name="Chen C."/>
            <person name="Wang M."/>
            <person name="Lipzen A."/>
            <person name="Daum C."/>
            <person name="Saski C.A."/>
            <person name="Payton A.C."/>
            <person name="Mcbreen J.C."/>
            <person name="Conrad R.E."/>
            <person name="Kollar L.M."/>
            <person name="Olsson S."/>
            <person name="Huttunen S."/>
            <person name="Landis J.B."/>
            <person name="Wickett N.J."/>
            <person name="Johnson M.G."/>
            <person name="Rensing S.A."/>
            <person name="Grimwood J."/>
            <person name="Schmutz J."/>
            <person name="Mcdaniel S.F."/>
        </authorList>
    </citation>
    <scope>NUCLEOTIDE SEQUENCE</scope>
    <source>
        <strain evidence="1">R40</strain>
    </source>
</reference>
<proteinExistence type="predicted"/>
<accession>A0A8T0IGS1</accession>
<dbReference type="AlphaFoldDB" id="A0A8T0IGS1"/>